<dbReference type="HOGENOM" id="CLU_707531_0_0_11"/>
<keyword evidence="5" id="KW-1185">Reference proteome</keyword>
<dbReference type="PANTHER" id="PTHR32308:SF10">
    <property type="entry name" value="CITRATE LYASE SUBUNIT BETA"/>
    <property type="match status" value="1"/>
</dbReference>
<sequence>MAAPAEISVESVLADVDSQLAKLYPGNKVEGQPAHTVYVSAAKAEADLPEQWGSAALDAVKRHADALRGLDETDAVKLVKARLASQPVQDLRFDFEDGYGAHDDEAEDEHARRVGKIFQGWTEPGSPTMFGVRIKGLTTALHQRSRRTLELILDAAGGAPDGFVFTVPKVRVPVQALAARLLCEELEKAHGLAEGTLRFELQIESPQIVLGHDGAAALAEAMNLAGDRVSALHYGTYDYSAACGIAPSQQSLKHPVADYAKAVMLAAAAERGVWVSDGGSIVVPEGGPDEADWAVAEHFRLVTRSLDHGYYQGWDLHPAQLPTRWLATFGFYREAFAEAAPRLRAYLTDTAYRGKLDEPATAQQLAAVTLRGLSIGAITEKEVSSKTKFATADVLRSLYRRERPKK</sequence>
<reference evidence="4 5" key="1">
    <citation type="journal article" date="2010" name="Stand. Genomic Sci.">
        <title>Complete genome sequence of Segniliparus rotundus type strain (CDC 1076).</title>
        <authorList>
            <person name="Sikorski J."/>
            <person name="Lapidus A."/>
            <person name="Copeland A."/>
            <person name="Misra M."/>
            <person name="Glavina Del Rio T."/>
            <person name="Nolan M."/>
            <person name="Lucas S."/>
            <person name="Chen F."/>
            <person name="Tice H."/>
            <person name="Cheng J.F."/>
            <person name="Jando M."/>
            <person name="Schneider S."/>
            <person name="Bruce D."/>
            <person name="Goodwin L."/>
            <person name="Pitluck S."/>
            <person name="Liolios K."/>
            <person name="Mikhailova N."/>
            <person name="Pati A."/>
            <person name="Ivanova N."/>
            <person name="Mavromatis K."/>
            <person name="Chen A."/>
            <person name="Palaniappan K."/>
            <person name="Chertkov O."/>
            <person name="Land M."/>
            <person name="Hauser L."/>
            <person name="Chang Y.J."/>
            <person name="Jeffries C.D."/>
            <person name="Brettin T."/>
            <person name="Detter J.C."/>
            <person name="Han C."/>
            <person name="Rohde M."/>
            <person name="Goker M."/>
            <person name="Bristow J."/>
            <person name="Eisen J.A."/>
            <person name="Markowitz V."/>
            <person name="Hugenholtz P."/>
            <person name="Kyrpides N.C."/>
            <person name="Klenk H.P."/>
        </authorList>
    </citation>
    <scope>NUCLEOTIDE SEQUENCE [LARGE SCALE GENOMIC DNA]</scope>
    <source>
        <strain evidence="5">ATCC BAA-972 / CDC 1076 / CIP 108378 / DSM 44985 / JCM 13578</strain>
    </source>
</reference>
<dbReference type="eggNOG" id="COG2301">
    <property type="taxonomic scope" value="Bacteria"/>
</dbReference>
<keyword evidence="2" id="KW-0479">Metal-binding</keyword>
<protein>
    <submittedName>
        <fullName evidence="4">Uncharacterized protein</fullName>
    </submittedName>
</protein>
<name>D6Z9W5_SEGRD</name>
<dbReference type="STRING" id="640132.Srot_2183"/>
<evidence type="ECO:0000313" key="4">
    <source>
        <dbReference type="EMBL" id="ADG98635.1"/>
    </source>
</evidence>
<proteinExistence type="predicted"/>
<comment type="cofactor">
    <cofactor evidence="1">
        <name>Mg(2+)</name>
        <dbReference type="ChEBI" id="CHEBI:18420"/>
    </cofactor>
</comment>
<evidence type="ECO:0000313" key="5">
    <source>
        <dbReference type="Proteomes" id="UP000002247"/>
    </source>
</evidence>
<dbReference type="AlphaFoldDB" id="D6Z9W5"/>
<dbReference type="InterPro" id="IPR054255">
    <property type="entry name" value="DUF6986"/>
</dbReference>
<dbReference type="KEGG" id="srt:Srot_2183"/>
<dbReference type="InterPro" id="IPR015813">
    <property type="entry name" value="Pyrv/PenolPyrv_kinase-like_dom"/>
</dbReference>
<organism evidence="4 5">
    <name type="scientific">Segniliparus rotundus (strain ATCC BAA-972 / CDC 1076 / CIP 108378 / DSM 44985 / JCM 13578)</name>
    <dbReference type="NCBI Taxonomy" id="640132"/>
    <lineage>
        <taxon>Bacteria</taxon>
        <taxon>Bacillati</taxon>
        <taxon>Actinomycetota</taxon>
        <taxon>Actinomycetes</taxon>
        <taxon>Mycobacteriales</taxon>
        <taxon>Segniliparaceae</taxon>
        <taxon>Segniliparus</taxon>
    </lineage>
</organism>
<dbReference type="InterPro" id="IPR040442">
    <property type="entry name" value="Pyrv_kinase-like_dom_sf"/>
</dbReference>
<evidence type="ECO:0000256" key="3">
    <source>
        <dbReference type="ARBA" id="ARBA00022842"/>
    </source>
</evidence>
<evidence type="ECO:0000256" key="2">
    <source>
        <dbReference type="ARBA" id="ARBA00022723"/>
    </source>
</evidence>
<dbReference type="EMBL" id="CP001958">
    <property type="protein sequence ID" value="ADG98635.1"/>
    <property type="molecule type" value="Genomic_DNA"/>
</dbReference>
<dbReference type="OrthoDB" id="9808769at2"/>
<dbReference type="SUPFAM" id="SSF51621">
    <property type="entry name" value="Phosphoenolpyruvate/pyruvate domain"/>
    <property type="match status" value="1"/>
</dbReference>
<dbReference type="GO" id="GO:0000287">
    <property type="term" value="F:magnesium ion binding"/>
    <property type="evidence" value="ECO:0007669"/>
    <property type="project" value="TreeGrafter"/>
</dbReference>
<dbReference type="Proteomes" id="UP000002247">
    <property type="component" value="Chromosome"/>
</dbReference>
<dbReference type="RefSeq" id="WP_013139085.1">
    <property type="nucleotide sequence ID" value="NC_014168.1"/>
</dbReference>
<accession>D6Z9W5</accession>
<keyword evidence="3" id="KW-0460">Magnesium</keyword>
<evidence type="ECO:0000256" key="1">
    <source>
        <dbReference type="ARBA" id="ARBA00001946"/>
    </source>
</evidence>
<dbReference type="Gene3D" id="3.20.20.60">
    <property type="entry name" value="Phosphoenolpyruvate-binding domains"/>
    <property type="match status" value="1"/>
</dbReference>
<dbReference type="Pfam" id="PF22484">
    <property type="entry name" value="DUF6986"/>
    <property type="match status" value="1"/>
</dbReference>
<gene>
    <name evidence="4" type="ordered locus">Srot_2183</name>
</gene>
<dbReference type="GO" id="GO:0006107">
    <property type="term" value="P:oxaloacetate metabolic process"/>
    <property type="evidence" value="ECO:0007669"/>
    <property type="project" value="TreeGrafter"/>
</dbReference>
<dbReference type="GO" id="GO:0003824">
    <property type="term" value="F:catalytic activity"/>
    <property type="evidence" value="ECO:0007669"/>
    <property type="project" value="InterPro"/>
</dbReference>
<dbReference type="PANTHER" id="PTHR32308">
    <property type="entry name" value="LYASE BETA SUBUNIT, PUTATIVE (AFU_ORTHOLOGUE AFUA_4G13030)-RELATED"/>
    <property type="match status" value="1"/>
</dbReference>